<dbReference type="OrthoDB" id="4764036at2"/>
<dbReference type="EMBL" id="SMRU01000002">
    <property type="protein sequence ID" value="TDG01274.1"/>
    <property type="molecule type" value="Genomic_DNA"/>
</dbReference>
<sequence length="505" mass="56088">MLWPALVMAEQGNESVHRFISWQQAVQEQLAQHGETTVIAELLDGRLTHLADLAGKFPGSSAILFEEASRYGLLSASIRRVLGSYPFIPAPWLAGESPHTPPELAELQLIQEALLGVLQDGHREALIKCFRTWSTVHAGTFRSDARTIQLLKSYPGDTGTRSAADTAVRAGWGAHKGMLLVKDPKHFDHAIKWARVFWGANSMTSRCIRKSETEDDYVDGTDQEEHEIEVRTSDSLPVEHAAPTPVPEDGAHLRRFTMDVLSSFIEAIETAPARLYEKARQEVISGLVARAGRDLIAVLSAPDLWCMEHGAHIARMLVETKIYLRWMALQDPSIYREFQEYGAGKAKLYARISDELPVKARTDGFREAAEELKRLSHNNDVVDDRVVDTRDTFAGGKSIRAMADEAGLLDLYRQAYSLASGVTHSEWWSVETHAMEPCLNVLHGLHLVPSFSLSFGGNVSLASSWVDQFYMLSRTGLSILETDEDAVASAFAWLEEPDQEPPESA</sequence>
<dbReference type="RefSeq" id="WP_133202534.1">
    <property type="nucleotide sequence ID" value="NZ_SMRU01000002.1"/>
</dbReference>
<accession>A0A4R5KYU6</accession>
<organism evidence="1 2">
    <name type="scientific">Arthrobacter terricola</name>
    <dbReference type="NCBI Taxonomy" id="2547396"/>
    <lineage>
        <taxon>Bacteria</taxon>
        <taxon>Bacillati</taxon>
        <taxon>Actinomycetota</taxon>
        <taxon>Actinomycetes</taxon>
        <taxon>Micrococcales</taxon>
        <taxon>Micrococcaceae</taxon>
        <taxon>Arthrobacter</taxon>
    </lineage>
</organism>
<gene>
    <name evidence="1" type="ORF">E1809_01770</name>
</gene>
<keyword evidence="2" id="KW-1185">Reference proteome</keyword>
<dbReference type="InterPro" id="IPR043733">
    <property type="entry name" value="DUF5677"/>
</dbReference>
<dbReference type="Proteomes" id="UP000295511">
    <property type="component" value="Unassembled WGS sequence"/>
</dbReference>
<evidence type="ECO:0000313" key="2">
    <source>
        <dbReference type="Proteomes" id="UP000295511"/>
    </source>
</evidence>
<protein>
    <submittedName>
        <fullName evidence="1">Uncharacterized protein</fullName>
    </submittedName>
</protein>
<comment type="caution">
    <text evidence="1">The sequence shown here is derived from an EMBL/GenBank/DDBJ whole genome shotgun (WGS) entry which is preliminary data.</text>
</comment>
<evidence type="ECO:0000313" key="1">
    <source>
        <dbReference type="EMBL" id="TDG01274.1"/>
    </source>
</evidence>
<dbReference type="Pfam" id="PF18928">
    <property type="entry name" value="DUF5677"/>
    <property type="match status" value="1"/>
</dbReference>
<proteinExistence type="predicted"/>
<dbReference type="AlphaFoldDB" id="A0A4R5KYU6"/>
<reference evidence="1 2" key="1">
    <citation type="submission" date="2019-03" db="EMBL/GenBank/DDBJ databases">
        <title>Whole genome sequence of Arthrobacter sp JH1-1.</title>
        <authorList>
            <person name="Trinh H.N."/>
        </authorList>
    </citation>
    <scope>NUCLEOTIDE SEQUENCE [LARGE SCALE GENOMIC DNA]</scope>
    <source>
        <strain evidence="1 2">JH1-1</strain>
    </source>
</reference>
<name>A0A4R5KYU6_9MICC</name>